<dbReference type="GO" id="GO:0005634">
    <property type="term" value="C:nucleus"/>
    <property type="evidence" value="ECO:0007669"/>
    <property type="project" value="TreeGrafter"/>
</dbReference>
<keyword evidence="3" id="KW-0436">Ligase</keyword>
<keyword evidence="4" id="KW-1185">Reference proteome</keyword>
<proteinExistence type="predicted"/>
<evidence type="ECO:0000313" key="4">
    <source>
        <dbReference type="Proteomes" id="UP001219518"/>
    </source>
</evidence>
<dbReference type="Pfam" id="PF05699">
    <property type="entry name" value="Dimer_Tnp_hAT"/>
    <property type="match status" value="1"/>
</dbReference>
<reference evidence="3" key="2">
    <citation type="journal article" date="2023" name="BMC Genomics">
        <title>Pest status, molecular evolution, and epigenetic factors derived from the genome assembly of Frankliniella fusca, a thysanopteran phytovirus vector.</title>
        <authorList>
            <person name="Catto M.A."/>
            <person name="Labadie P.E."/>
            <person name="Jacobson A.L."/>
            <person name="Kennedy G.G."/>
            <person name="Srinivasan R."/>
            <person name="Hunt B.G."/>
        </authorList>
    </citation>
    <scope>NUCLEOTIDE SEQUENCE</scope>
    <source>
        <strain evidence="3">PL_HMW_Pooled</strain>
    </source>
</reference>
<comment type="caution">
    <text evidence="3">The sequence shown here is derived from an EMBL/GenBank/DDBJ whole genome shotgun (WGS) entry which is preliminary data.</text>
</comment>
<sequence>MTTDGVDVACKLPPTPSEVRHVSVDVQQQIKTILREHAASTGNAQHLKRTDGISEVLLDGLVAFLVPFEKESKRLEGENYPTLAMAATSIRELLDHCAEKPGDSALRREAGSLLRDKAALDLTQMTASFFWPNTRRLRVLQQEDRDRVMANVRNLMREEEERDVAAGGAARVGGRDFVDPGKRQAAAATSPLRFGSNYMDVDEDDDEVDSYLSEKGIPYVADPLQWWRENGCKKYPKLWRIARRHLAIMASRAPSERVWSKTGLIITPRRSRIGADLVNAYILCIPSASPVPQHLAGQDGPQPVLRLAVLQDGSAPSAAAPRPCSRTAPQAGLRVDGDGDGSPARFCPRRAPLRKKDLLVACTLRTALVPTLVKNQRLLLKPSSFIWQPNRPPF</sequence>
<evidence type="ECO:0000313" key="3">
    <source>
        <dbReference type="EMBL" id="KAK3933060.1"/>
    </source>
</evidence>
<dbReference type="GO" id="GO:0016874">
    <property type="term" value="F:ligase activity"/>
    <property type="evidence" value="ECO:0007669"/>
    <property type="project" value="UniProtKB-KW"/>
</dbReference>
<feature type="compositionally biased region" description="Low complexity" evidence="1">
    <location>
        <begin position="316"/>
        <end position="329"/>
    </location>
</feature>
<organism evidence="3 4">
    <name type="scientific">Frankliniella fusca</name>
    <dbReference type="NCBI Taxonomy" id="407009"/>
    <lineage>
        <taxon>Eukaryota</taxon>
        <taxon>Metazoa</taxon>
        <taxon>Ecdysozoa</taxon>
        <taxon>Arthropoda</taxon>
        <taxon>Hexapoda</taxon>
        <taxon>Insecta</taxon>
        <taxon>Pterygota</taxon>
        <taxon>Neoptera</taxon>
        <taxon>Paraneoptera</taxon>
        <taxon>Thysanoptera</taxon>
        <taxon>Terebrantia</taxon>
        <taxon>Thripoidea</taxon>
        <taxon>Thripidae</taxon>
        <taxon>Frankliniella</taxon>
    </lineage>
</organism>
<evidence type="ECO:0000259" key="2">
    <source>
        <dbReference type="Pfam" id="PF05699"/>
    </source>
</evidence>
<gene>
    <name evidence="3" type="ORF">KUF71_017321</name>
</gene>
<dbReference type="GO" id="GO:0046983">
    <property type="term" value="F:protein dimerization activity"/>
    <property type="evidence" value="ECO:0007669"/>
    <property type="project" value="InterPro"/>
</dbReference>
<reference evidence="3" key="1">
    <citation type="submission" date="2021-07" db="EMBL/GenBank/DDBJ databases">
        <authorList>
            <person name="Catto M.A."/>
            <person name="Jacobson A."/>
            <person name="Kennedy G."/>
            <person name="Labadie P."/>
            <person name="Hunt B.G."/>
            <person name="Srinivasan R."/>
        </authorList>
    </citation>
    <scope>NUCLEOTIDE SEQUENCE</scope>
    <source>
        <strain evidence="3">PL_HMW_Pooled</strain>
        <tissue evidence="3">Head</tissue>
    </source>
</reference>
<dbReference type="InterPro" id="IPR052717">
    <property type="entry name" value="Vacuolar_transposase_reg"/>
</dbReference>
<dbReference type="InterPro" id="IPR012337">
    <property type="entry name" value="RNaseH-like_sf"/>
</dbReference>
<dbReference type="InterPro" id="IPR008906">
    <property type="entry name" value="HATC_C_dom"/>
</dbReference>
<dbReference type="GO" id="GO:0006357">
    <property type="term" value="P:regulation of transcription by RNA polymerase II"/>
    <property type="evidence" value="ECO:0007669"/>
    <property type="project" value="TreeGrafter"/>
</dbReference>
<feature type="region of interest" description="Disordered" evidence="1">
    <location>
        <begin position="316"/>
        <end position="343"/>
    </location>
</feature>
<name>A0AAE1I7F2_9NEOP</name>
<dbReference type="SUPFAM" id="SSF53098">
    <property type="entry name" value="Ribonuclease H-like"/>
    <property type="match status" value="1"/>
</dbReference>
<feature type="domain" description="HAT C-terminal dimerisation" evidence="2">
    <location>
        <begin position="207"/>
        <end position="282"/>
    </location>
</feature>
<protein>
    <submittedName>
        <fullName evidence="3">E3 SUMO-protein ligase ZBED1</fullName>
    </submittedName>
</protein>
<dbReference type="AlphaFoldDB" id="A0AAE1I7F2"/>
<dbReference type="EMBL" id="JAHWGI010001443">
    <property type="protein sequence ID" value="KAK3933060.1"/>
    <property type="molecule type" value="Genomic_DNA"/>
</dbReference>
<dbReference type="Proteomes" id="UP001219518">
    <property type="component" value="Unassembled WGS sequence"/>
</dbReference>
<accession>A0AAE1I7F2</accession>
<evidence type="ECO:0000256" key="1">
    <source>
        <dbReference type="SAM" id="MobiDB-lite"/>
    </source>
</evidence>
<dbReference type="PANTHER" id="PTHR46169:SF29">
    <property type="entry name" value="DNA REPLICATION-RELATED ELEMENT FACTOR, ISOFORM A"/>
    <property type="match status" value="1"/>
</dbReference>
<dbReference type="PANTHER" id="PTHR46169">
    <property type="entry name" value="DNA REPLICATION-RELATED ELEMENT FACTOR, ISOFORM A"/>
    <property type="match status" value="1"/>
</dbReference>